<dbReference type="Proteomes" id="UP000269154">
    <property type="component" value="Unassembled WGS sequence"/>
</dbReference>
<dbReference type="RefSeq" id="WP_124154179.1">
    <property type="nucleotide sequence ID" value="NZ_CAWOLW010000667.1"/>
</dbReference>
<dbReference type="InterPro" id="IPR018727">
    <property type="entry name" value="DUF2267"/>
</dbReference>
<dbReference type="OrthoDB" id="483793at2"/>
<reference evidence="1 2" key="1">
    <citation type="journal article" date="2018" name="ACS Chem. Biol.">
        <title>Ketoreductase domain dysfunction expands chemodiversity: malyngamide biosynthesis in the cyanobacterium Okeania hirsuta.</title>
        <authorList>
            <person name="Moss N.A."/>
            <person name="Leao T."/>
            <person name="Rankin M."/>
            <person name="McCullough T.M."/>
            <person name="Qu P."/>
            <person name="Korobeynikov A."/>
            <person name="Smith J.L."/>
            <person name="Gerwick L."/>
            <person name="Gerwick W.H."/>
        </authorList>
    </citation>
    <scope>NUCLEOTIDE SEQUENCE [LARGE SCALE GENOMIC DNA]</scope>
    <source>
        <strain evidence="1 2">PAB10Feb10-1</strain>
    </source>
</reference>
<dbReference type="InterPro" id="IPR038282">
    <property type="entry name" value="DUF2267_sf"/>
</dbReference>
<dbReference type="Pfam" id="PF10025">
    <property type="entry name" value="DUF2267"/>
    <property type="match status" value="1"/>
</dbReference>
<dbReference type="EMBL" id="RCBY01000007">
    <property type="protein sequence ID" value="RQH55394.1"/>
    <property type="molecule type" value="Genomic_DNA"/>
</dbReference>
<protein>
    <submittedName>
        <fullName evidence="1">DUF2267 domain-containing protein</fullName>
    </submittedName>
</protein>
<proteinExistence type="predicted"/>
<comment type="caution">
    <text evidence="1">The sequence shown here is derived from an EMBL/GenBank/DDBJ whole genome shotgun (WGS) entry which is preliminary data.</text>
</comment>
<accession>A0A3N6PU93</accession>
<keyword evidence="2" id="KW-1185">Reference proteome</keyword>
<dbReference type="AlphaFoldDB" id="A0A3N6PU93"/>
<sequence length="153" mass="17186">MTDSQQVPVDEKFVPFLQKVQTQAGLPDIYDARDISVIVFRTMRDLMTTEASNQVASDLNSGSEKPDPDEIAELWKDNNPLVAFLSKIRPPLTFDGDTFIFRVNQESGVPKGIAPETVIKAVFSAIKEELSPERIQEIANFMPDKVKVMWNEA</sequence>
<evidence type="ECO:0000313" key="1">
    <source>
        <dbReference type="EMBL" id="RQH55394.1"/>
    </source>
</evidence>
<organism evidence="1 2">
    <name type="scientific">Okeania hirsuta</name>
    <dbReference type="NCBI Taxonomy" id="1458930"/>
    <lineage>
        <taxon>Bacteria</taxon>
        <taxon>Bacillati</taxon>
        <taxon>Cyanobacteriota</taxon>
        <taxon>Cyanophyceae</taxon>
        <taxon>Oscillatoriophycideae</taxon>
        <taxon>Oscillatoriales</taxon>
        <taxon>Microcoleaceae</taxon>
        <taxon>Okeania</taxon>
    </lineage>
</organism>
<gene>
    <name evidence="1" type="ORF">D5R40_02300</name>
</gene>
<dbReference type="Gene3D" id="1.10.490.110">
    <property type="entry name" value="Uncharacterized conserved protein DUF2267"/>
    <property type="match status" value="1"/>
</dbReference>
<evidence type="ECO:0000313" key="2">
    <source>
        <dbReference type="Proteomes" id="UP000269154"/>
    </source>
</evidence>
<name>A0A3N6PU93_9CYAN</name>